<protein>
    <submittedName>
        <fullName evidence="3">Uncharacterized protein</fullName>
    </submittedName>
</protein>
<evidence type="ECO:0000256" key="1">
    <source>
        <dbReference type="SAM" id="MobiDB-lite"/>
    </source>
</evidence>
<dbReference type="EMBL" id="SPHZ02000003">
    <property type="protein sequence ID" value="KAF0924683.1"/>
    <property type="molecule type" value="Genomic_DNA"/>
</dbReference>
<feature type="compositionally biased region" description="Basic and acidic residues" evidence="1">
    <location>
        <begin position="29"/>
        <end position="39"/>
    </location>
</feature>
<accession>A0A6G1EL40</accession>
<sequence length="106" mass="10765">MASSLHSAVSILFMLLLASSSSLQARMVPSDDHDAHVKESTASSKPTTASSAVSSVPSSGDWVAFMAPPPMPPPTPAGKPEMAAPVGKRWGKAQLQGSVPSPGIGN</sequence>
<dbReference type="Proteomes" id="UP000479710">
    <property type="component" value="Unassembled WGS sequence"/>
</dbReference>
<gene>
    <name evidence="3" type="ORF">E2562_010275</name>
</gene>
<feature type="chain" id="PRO_5026270796" evidence="2">
    <location>
        <begin position="21"/>
        <end position="106"/>
    </location>
</feature>
<keyword evidence="2" id="KW-0732">Signal</keyword>
<proteinExistence type="predicted"/>
<organism evidence="3 4">
    <name type="scientific">Oryza meyeriana var. granulata</name>
    <dbReference type="NCBI Taxonomy" id="110450"/>
    <lineage>
        <taxon>Eukaryota</taxon>
        <taxon>Viridiplantae</taxon>
        <taxon>Streptophyta</taxon>
        <taxon>Embryophyta</taxon>
        <taxon>Tracheophyta</taxon>
        <taxon>Spermatophyta</taxon>
        <taxon>Magnoliopsida</taxon>
        <taxon>Liliopsida</taxon>
        <taxon>Poales</taxon>
        <taxon>Poaceae</taxon>
        <taxon>BOP clade</taxon>
        <taxon>Oryzoideae</taxon>
        <taxon>Oryzeae</taxon>
        <taxon>Oryzinae</taxon>
        <taxon>Oryza</taxon>
        <taxon>Oryza meyeriana</taxon>
    </lineage>
</organism>
<evidence type="ECO:0000313" key="4">
    <source>
        <dbReference type="Proteomes" id="UP000479710"/>
    </source>
</evidence>
<comment type="caution">
    <text evidence="3">The sequence shown here is derived from an EMBL/GenBank/DDBJ whole genome shotgun (WGS) entry which is preliminary data.</text>
</comment>
<feature type="compositionally biased region" description="Pro residues" evidence="1">
    <location>
        <begin position="67"/>
        <end position="77"/>
    </location>
</feature>
<feature type="signal peptide" evidence="2">
    <location>
        <begin position="1"/>
        <end position="20"/>
    </location>
</feature>
<feature type="region of interest" description="Disordered" evidence="1">
    <location>
        <begin position="26"/>
        <end position="106"/>
    </location>
</feature>
<evidence type="ECO:0000256" key="2">
    <source>
        <dbReference type="SAM" id="SignalP"/>
    </source>
</evidence>
<reference evidence="3 4" key="1">
    <citation type="submission" date="2019-11" db="EMBL/GenBank/DDBJ databases">
        <title>Whole genome sequence of Oryza granulata.</title>
        <authorList>
            <person name="Li W."/>
        </authorList>
    </citation>
    <scope>NUCLEOTIDE SEQUENCE [LARGE SCALE GENOMIC DNA]</scope>
    <source>
        <strain evidence="4">cv. Menghai</strain>
        <tissue evidence="3">Leaf</tissue>
    </source>
</reference>
<evidence type="ECO:0000313" key="3">
    <source>
        <dbReference type="EMBL" id="KAF0924683.1"/>
    </source>
</evidence>
<feature type="compositionally biased region" description="Low complexity" evidence="1">
    <location>
        <begin position="40"/>
        <end position="59"/>
    </location>
</feature>
<name>A0A6G1EL40_9ORYZ</name>
<keyword evidence="4" id="KW-1185">Reference proteome</keyword>
<dbReference type="AlphaFoldDB" id="A0A6G1EL40"/>